<dbReference type="PROSITE" id="PS01081">
    <property type="entry name" value="HTH_TETR_1"/>
    <property type="match status" value="1"/>
</dbReference>
<organism evidence="7 9">
    <name type="scientific">Neisseria lisongii</name>
    <dbReference type="NCBI Taxonomy" id="2912188"/>
    <lineage>
        <taxon>Bacteria</taxon>
        <taxon>Pseudomonadati</taxon>
        <taxon>Pseudomonadota</taxon>
        <taxon>Betaproteobacteria</taxon>
        <taxon>Neisseriales</taxon>
        <taxon>Neisseriaceae</taxon>
        <taxon>Neisseria</taxon>
    </lineage>
</organism>
<dbReference type="PANTHER" id="PTHR43479:SF11">
    <property type="entry name" value="ACREF_ENVCD OPERON REPRESSOR-RELATED"/>
    <property type="match status" value="1"/>
</dbReference>
<dbReference type="InterPro" id="IPR036271">
    <property type="entry name" value="Tet_transcr_reg_TetR-rel_C_sf"/>
</dbReference>
<dbReference type="GO" id="GO:0003677">
    <property type="term" value="F:DNA binding"/>
    <property type="evidence" value="ECO:0007669"/>
    <property type="project" value="UniProtKB-UniRule"/>
</dbReference>
<evidence type="ECO:0000259" key="6">
    <source>
        <dbReference type="PROSITE" id="PS50977"/>
    </source>
</evidence>
<dbReference type="InterPro" id="IPR013572">
    <property type="entry name" value="Tscrpt_reg_MAATS_C"/>
</dbReference>
<evidence type="ECO:0000256" key="3">
    <source>
        <dbReference type="ARBA" id="ARBA00023125"/>
    </source>
</evidence>
<feature type="DNA-binding region" description="H-T-H motif" evidence="5">
    <location>
        <begin position="32"/>
        <end position="51"/>
    </location>
</feature>
<dbReference type="InterPro" id="IPR023772">
    <property type="entry name" value="DNA-bd_HTH_TetR-type_CS"/>
</dbReference>
<evidence type="ECO:0000256" key="4">
    <source>
        <dbReference type="ARBA" id="ARBA00023163"/>
    </source>
</evidence>
<dbReference type="InterPro" id="IPR050624">
    <property type="entry name" value="HTH-type_Tx_Regulator"/>
</dbReference>
<keyword evidence="2" id="KW-0805">Transcription regulation</keyword>
<dbReference type="RefSeq" id="WP_237091375.1">
    <property type="nucleotide sequence ID" value="NZ_CP116766.1"/>
</dbReference>
<feature type="domain" description="HTH tetR-type" evidence="6">
    <location>
        <begin position="9"/>
        <end position="69"/>
    </location>
</feature>
<dbReference type="SUPFAM" id="SSF48498">
    <property type="entry name" value="Tetracyclin repressor-like, C-terminal domain"/>
    <property type="match status" value="1"/>
</dbReference>
<sequence>MRKTKIEAQKTREHLMLAALETFYDKGIARTSLNEIAQTAGVTRGALYWHFKNKEDLFDALFQRICQDIENCMQNDLQQNNSSSWQSFEQLLDKFFTRLEHNDIHNKFYTILFFKCERIEKNHAITAIIQKYHSIWHDKLTDILNACIQEGELPASLDINFAIIFIKSNTDGLIKQWLSSPQDFRLSEAAPRLIRIMLDTLKTHALIQQQA</sequence>
<keyword evidence="3 5" id="KW-0238">DNA-binding</keyword>
<dbReference type="EMBL" id="CP116766">
    <property type="protein sequence ID" value="WCL71803.1"/>
    <property type="molecule type" value="Genomic_DNA"/>
</dbReference>
<dbReference type="PANTHER" id="PTHR43479">
    <property type="entry name" value="ACREF/ENVCD OPERON REPRESSOR-RELATED"/>
    <property type="match status" value="1"/>
</dbReference>
<keyword evidence="1" id="KW-0678">Repressor</keyword>
<keyword evidence="10" id="KW-1185">Reference proteome</keyword>
<keyword evidence="4" id="KW-0804">Transcription</keyword>
<evidence type="ECO:0000313" key="7">
    <source>
        <dbReference type="EMBL" id="MCF7530290.1"/>
    </source>
</evidence>
<evidence type="ECO:0000256" key="1">
    <source>
        <dbReference type="ARBA" id="ARBA00022491"/>
    </source>
</evidence>
<dbReference type="InterPro" id="IPR001647">
    <property type="entry name" value="HTH_TetR"/>
</dbReference>
<dbReference type="Proteomes" id="UP001221268">
    <property type="component" value="Chromosome"/>
</dbReference>
<gene>
    <name evidence="7" type="ORF">L4H06_08640</name>
    <name evidence="8" type="ORF">PJU73_01350</name>
</gene>
<evidence type="ECO:0000313" key="9">
    <source>
        <dbReference type="Proteomes" id="UP001201397"/>
    </source>
</evidence>
<dbReference type="AlphaFoldDB" id="A0AAW5ATH2"/>
<dbReference type="EMBL" id="JAKKDL010000012">
    <property type="protein sequence ID" value="MCF7530290.1"/>
    <property type="molecule type" value="Genomic_DNA"/>
</dbReference>
<reference evidence="8 10" key="2">
    <citation type="submission" date="2023-01" db="EMBL/GenBank/DDBJ databases">
        <authorList>
            <person name="Yang C."/>
        </authorList>
    </citation>
    <scope>NUCLEOTIDE SEQUENCE [LARGE SCALE GENOMIC DNA]</scope>
    <source>
        <strain evidence="8 10">ZJ106</strain>
    </source>
</reference>
<dbReference type="Pfam" id="PF08361">
    <property type="entry name" value="TetR_C_2"/>
    <property type="match status" value="1"/>
</dbReference>
<name>A0AAW5ATH2_9NEIS</name>
<dbReference type="PRINTS" id="PR00455">
    <property type="entry name" value="HTHTETR"/>
</dbReference>
<dbReference type="Pfam" id="PF00440">
    <property type="entry name" value="TetR_N"/>
    <property type="match status" value="1"/>
</dbReference>
<dbReference type="Gene3D" id="1.10.357.10">
    <property type="entry name" value="Tetracycline Repressor, domain 2"/>
    <property type="match status" value="1"/>
</dbReference>
<evidence type="ECO:0000313" key="8">
    <source>
        <dbReference type="EMBL" id="WCL71803.1"/>
    </source>
</evidence>
<accession>A0AAW5ATH2</accession>
<dbReference type="PROSITE" id="PS50977">
    <property type="entry name" value="HTH_TETR_2"/>
    <property type="match status" value="1"/>
</dbReference>
<evidence type="ECO:0000256" key="2">
    <source>
        <dbReference type="ARBA" id="ARBA00023015"/>
    </source>
</evidence>
<evidence type="ECO:0000256" key="5">
    <source>
        <dbReference type="PROSITE-ProRule" id="PRU00335"/>
    </source>
</evidence>
<dbReference type="SUPFAM" id="SSF46689">
    <property type="entry name" value="Homeodomain-like"/>
    <property type="match status" value="1"/>
</dbReference>
<dbReference type="InterPro" id="IPR009057">
    <property type="entry name" value="Homeodomain-like_sf"/>
</dbReference>
<evidence type="ECO:0000313" key="10">
    <source>
        <dbReference type="Proteomes" id="UP001221268"/>
    </source>
</evidence>
<proteinExistence type="predicted"/>
<protein>
    <submittedName>
        <fullName evidence="7">TetR family transcriptional regulator</fullName>
    </submittedName>
</protein>
<dbReference type="Proteomes" id="UP001201397">
    <property type="component" value="Unassembled WGS sequence"/>
</dbReference>
<reference evidence="7" key="1">
    <citation type="submission" date="2022-01" db="EMBL/GenBank/DDBJ databases">
        <title>Neisseria sp. ZJ104.</title>
        <authorList>
            <person name="Yang C."/>
        </authorList>
    </citation>
    <scope>NUCLEOTIDE SEQUENCE</scope>
    <source>
        <strain evidence="7">ZJ104</strain>
    </source>
</reference>